<feature type="transmembrane region" description="Helical" evidence="4">
    <location>
        <begin position="121"/>
        <end position="138"/>
    </location>
</feature>
<feature type="transmembrane region" description="Helical" evidence="4">
    <location>
        <begin position="434"/>
        <end position="457"/>
    </location>
</feature>
<evidence type="ECO:0000256" key="4">
    <source>
        <dbReference type="SAM" id="Phobius"/>
    </source>
</evidence>
<evidence type="ECO:0000259" key="5">
    <source>
        <dbReference type="PROSITE" id="PS50043"/>
    </source>
</evidence>
<feature type="transmembrane region" description="Helical" evidence="4">
    <location>
        <begin position="361"/>
        <end position="383"/>
    </location>
</feature>
<gene>
    <name evidence="6" type="ORF">D1639_05635</name>
</gene>
<name>A0A7C9JN99_9BACT</name>
<feature type="transmembrane region" description="Helical" evidence="4">
    <location>
        <begin position="52"/>
        <end position="70"/>
    </location>
</feature>
<feature type="domain" description="HTH luxR-type" evidence="5">
    <location>
        <begin position="510"/>
        <end position="575"/>
    </location>
</feature>
<dbReference type="Gene3D" id="1.10.10.10">
    <property type="entry name" value="Winged helix-like DNA-binding domain superfamily/Winged helix DNA-binding domain"/>
    <property type="match status" value="1"/>
</dbReference>
<dbReference type="GO" id="GO:0006355">
    <property type="term" value="P:regulation of DNA-templated transcription"/>
    <property type="evidence" value="ECO:0007669"/>
    <property type="project" value="InterPro"/>
</dbReference>
<feature type="transmembrane region" description="Helical" evidence="4">
    <location>
        <begin position="177"/>
        <end position="196"/>
    </location>
</feature>
<dbReference type="PRINTS" id="PR00038">
    <property type="entry name" value="HTHLUXR"/>
</dbReference>
<keyword evidence="2 6" id="KW-0238">DNA-binding</keyword>
<keyword evidence="4" id="KW-0812">Transmembrane</keyword>
<dbReference type="InterPro" id="IPR016032">
    <property type="entry name" value="Sig_transdc_resp-reg_C-effctor"/>
</dbReference>
<dbReference type="SMART" id="SM00421">
    <property type="entry name" value="HTH_LUXR"/>
    <property type="match status" value="1"/>
</dbReference>
<keyword evidence="4" id="KW-1133">Transmembrane helix</keyword>
<dbReference type="PANTHER" id="PTHR44688">
    <property type="entry name" value="DNA-BINDING TRANSCRIPTIONAL ACTIVATOR DEVR_DOSR"/>
    <property type="match status" value="1"/>
</dbReference>
<dbReference type="Pfam" id="PF00196">
    <property type="entry name" value="GerE"/>
    <property type="match status" value="1"/>
</dbReference>
<feature type="transmembrane region" description="Helical" evidence="4">
    <location>
        <begin position="144"/>
        <end position="165"/>
    </location>
</feature>
<dbReference type="PANTHER" id="PTHR44688:SF16">
    <property type="entry name" value="DNA-BINDING TRANSCRIPTIONAL ACTIVATOR DEVR_DOSR"/>
    <property type="match status" value="1"/>
</dbReference>
<feature type="transmembrane region" description="Helical" evidence="4">
    <location>
        <begin position="403"/>
        <end position="422"/>
    </location>
</feature>
<dbReference type="CDD" id="cd06170">
    <property type="entry name" value="LuxR_C_like"/>
    <property type="match status" value="1"/>
</dbReference>
<feature type="transmembrane region" description="Helical" evidence="4">
    <location>
        <begin position="469"/>
        <end position="487"/>
    </location>
</feature>
<dbReference type="InterPro" id="IPR036388">
    <property type="entry name" value="WH-like_DNA-bd_sf"/>
</dbReference>
<evidence type="ECO:0000256" key="3">
    <source>
        <dbReference type="ARBA" id="ARBA00023163"/>
    </source>
</evidence>
<evidence type="ECO:0000313" key="6">
    <source>
        <dbReference type="EMBL" id="NBI34518.1"/>
    </source>
</evidence>
<dbReference type="GO" id="GO:0003677">
    <property type="term" value="F:DNA binding"/>
    <property type="evidence" value="ECO:0007669"/>
    <property type="project" value="UniProtKB-KW"/>
</dbReference>
<comment type="caution">
    <text evidence="6">The sequence shown here is derived from an EMBL/GenBank/DDBJ whole genome shotgun (WGS) entry which is preliminary data.</text>
</comment>
<feature type="transmembrane region" description="Helical" evidence="4">
    <location>
        <begin position="90"/>
        <end position="109"/>
    </location>
</feature>
<keyword evidence="4" id="KW-0472">Membrane</keyword>
<feature type="transmembrane region" description="Helical" evidence="4">
    <location>
        <begin position="282"/>
        <end position="300"/>
    </location>
</feature>
<keyword evidence="3" id="KW-0804">Transcription</keyword>
<evidence type="ECO:0000256" key="2">
    <source>
        <dbReference type="ARBA" id="ARBA00023125"/>
    </source>
</evidence>
<proteinExistence type="predicted"/>
<feature type="transmembrane region" description="Helical" evidence="4">
    <location>
        <begin position="202"/>
        <end position="223"/>
    </location>
</feature>
<keyword evidence="1" id="KW-0805">Transcription regulation</keyword>
<accession>A0A7C9JN99</accession>
<dbReference type="EMBL" id="QWKH01000031">
    <property type="protein sequence ID" value="NBI34518.1"/>
    <property type="molecule type" value="Genomic_DNA"/>
</dbReference>
<dbReference type="InterPro" id="IPR000792">
    <property type="entry name" value="Tscrpt_reg_LuxR_C"/>
</dbReference>
<sequence length="583" mass="62815">MAVLAWTCSAGRIVAKAREWRRPEVARRGVGVETLEKARATARRLFGSGAQGWFLVLGLGCFFCWFWAALQNPNSALQNSVPSYSLYWELVLASAALSFGAILVVAVRCGADRRKRYERRSTVGVLVAYALAGFVPRLCGLETTATAVAETLVTGVLASWMFVQWGAIMGRQGPRRLLWLSCAALVASFVLALVLYQTSYFVAVTLVSLLPFASLGVVLGWGLSGWEESALDDEPVARAAAGAAGATGAGAAGAVGSSPASADAATSTAPAPKGSGAHPMSLYATLLVQGMAFGLLHLLYGTVVLEKCTDPFCVLRFLNGNMFPQVTVADFYGVMGVFGIVLAAAVVAVATGVLRLNFRKLIYVVGFPLMAIGFLILSTDTGFRTTGIASHASGVNFTAGEVVYIAGYYYTIVTTWALCSYLSQTKRHDRVRLYAWAGLSLTAGQLLGYATSMLVGFERFSRGEYCTDAIFMLLLASLLMVSNDGLWRDWGGVRPTEQGSASAFKSACEIIERTYRLTPRERDVFVLLARGRNMAFVAESLCVTKDTVKTHARSLYRKLGVHSQQELIDRVEAEIEVARSQRM</sequence>
<feature type="transmembrane region" description="Helical" evidence="4">
    <location>
        <begin position="331"/>
        <end position="354"/>
    </location>
</feature>
<organism evidence="6">
    <name type="scientific">Muribaculaceae bacterium Z82</name>
    <dbReference type="NCBI Taxonomy" id="2304548"/>
    <lineage>
        <taxon>Bacteria</taxon>
        <taxon>Pseudomonadati</taxon>
        <taxon>Bacteroidota</taxon>
        <taxon>Bacteroidia</taxon>
        <taxon>Bacteroidales</taxon>
        <taxon>Muribaculaceae</taxon>
    </lineage>
</organism>
<evidence type="ECO:0000256" key="1">
    <source>
        <dbReference type="ARBA" id="ARBA00023015"/>
    </source>
</evidence>
<dbReference type="PROSITE" id="PS50043">
    <property type="entry name" value="HTH_LUXR_2"/>
    <property type="match status" value="1"/>
</dbReference>
<dbReference type="AlphaFoldDB" id="A0A7C9JN99"/>
<reference evidence="6" key="1">
    <citation type="submission" date="2018-08" db="EMBL/GenBank/DDBJ databases">
        <title>Murine metabolic-syndrome-specific gut microbial biobank.</title>
        <authorList>
            <person name="Liu C."/>
        </authorList>
    </citation>
    <scope>NUCLEOTIDE SEQUENCE [LARGE SCALE GENOMIC DNA]</scope>
    <source>
        <strain evidence="6">Z82</strain>
    </source>
</reference>
<dbReference type="SUPFAM" id="SSF46894">
    <property type="entry name" value="C-terminal effector domain of the bipartite response regulators"/>
    <property type="match status" value="1"/>
</dbReference>
<protein>
    <submittedName>
        <fullName evidence="6">DNA-binding response regulator</fullName>
    </submittedName>
</protein>